<comment type="caution">
    <text evidence="1">The sequence shown here is derived from an EMBL/GenBank/DDBJ whole genome shotgun (WGS) entry which is preliminary data.</text>
</comment>
<name>A0A9W6G292_9BACT</name>
<evidence type="ECO:0000313" key="1">
    <source>
        <dbReference type="EMBL" id="GLI39575.1"/>
    </source>
</evidence>
<keyword evidence="2" id="KW-1185">Reference proteome</keyword>
<sequence>MKITISNDKASATVICRDLFLDDTQPGARTIFYLIAYGPTQEIRAFAQILAMKGILECHGKEDRSINIWSNHPLRVIPKMGEGYSGIYITPSADSPYLIGASKAECYQVFARILDQREFVHRDWYETLFNEVSREIEPVTGIKRCWKFRAHDLKSEIINRLRYGGLKMPQASAHFTINMEERHEHTRQQDR</sequence>
<protein>
    <submittedName>
        <fullName evidence="1">Uncharacterized protein</fullName>
    </submittedName>
</protein>
<gene>
    <name evidence="1" type="ORF">GHYDROH2_30760</name>
</gene>
<organism evidence="1 2">
    <name type="scientific">Geobacter hydrogenophilus</name>
    <dbReference type="NCBI Taxonomy" id="40983"/>
    <lineage>
        <taxon>Bacteria</taxon>
        <taxon>Pseudomonadati</taxon>
        <taxon>Thermodesulfobacteriota</taxon>
        <taxon>Desulfuromonadia</taxon>
        <taxon>Geobacterales</taxon>
        <taxon>Geobacteraceae</taxon>
        <taxon>Geobacter</taxon>
    </lineage>
</organism>
<evidence type="ECO:0000313" key="2">
    <source>
        <dbReference type="Proteomes" id="UP001144352"/>
    </source>
</evidence>
<reference evidence="1" key="1">
    <citation type="submission" date="2022-12" db="EMBL/GenBank/DDBJ databases">
        <title>Reference genome sequencing for broad-spectrum identification of bacterial and archaeal isolates by mass spectrometry.</title>
        <authorList>
            <person name="Sekiguchi Y."/>
            <person name="Tourlousse D.M."/>
        </authorList>
    </citation>
    <scope>NUCLEOTIDE SEQUENCE</scope>
    <source>
        <strain evidence="1">H2</strain>
    </source>
</reference>
<dbReference type="RefSeq" id="WP_214187508.1">
    <property type="nucleotide sequence ID" value="NZ_BSDS01000002.1"/>
</dbReference>
<proteinExistence type="predicted"/>
<dbReference type="AlphaFoldDB" id="A0A9W6G292"/>
<dbReference type="Proteomes" id="UP001144352">
    <property type="component" value="Unassembled WGS sequence"/>
</dbReference>
<dbReference type="EMBL" id="BSDS01000002">
    <property type="protein sequence ID" value="GLI39575.1"/>
    <property type="molecule type" value="Genomic_DNA"/>
</dbReference>
<accession>A0A9W6G292</accession>